<evidence type="ECO:0000313" key="3">
    <source>
        <dbReference type="Proteomes" id="UP000324222"/>
    </source>
</evidence>
<evidence type="ECO:0000256" key="1">
    <source>
        <dbReference type="SAM" id="MobiDB-lite"/>
    </source>
</evidence>
<reference evidence="2 3" key="1">
    <citation type="submission" date="2019-05" db="EMBL/GenBank/DDBJ databases">
        <title>Another draft genome of Portunus trituberculatus and its Hox gene families provides insights of decapod evolution.</title>
        <authorList>
            <person name="Jeong J.-H."/>
            <person name="Song I."/>
            <person name="Kim S."/>
            <person name="Choi T."/>
            <person name="Kim D."/>
            <person name="Ryu S."/>
            <person name="Kim W."/>
        </authorList>
    </citation>
    <scope>NUCLEOTIDE SEQUENCE [LARGE SCALE GENOMIC DNA]</scope>
    <source>
        <tissue evidence="2">Muscle</tissue>
    </source>
</reference>
<comment type="caution">
    <text evidence="2">The sequence shown here is derived from an EMBL/GenBank/DDBJ whole genome shotgun (WGS) entry which is preliminary data.</text>
</comment>
<sequence>MIAIQLLHILDTALTQRRSIPVVEARTPPGKVCPEPTCQASPLICIFYFDGSQVVVSVSVVVVVVGAALLPRPDPTRPAPLSRPSLPCPARVCPPCPISSVPRPYPPAMHHYP</sequence>
<gene>
    <name evidence="2" type="ORF">E2C01_038774</name>
</gene>
<name>A0A5B7FIV6_PORTR</name>
<dbReference type="EMBL" id="VSRR010006565">
    <property type="protein sequence ID" value="MPC45089.1"/>
    <property type="molecule type" value="Genomic_DNA"/>
</dbReference>
<evidence type="ECO:0000313" key="2">
    <source>
        <dbReference type="EMBL" id="MPC45089.1"/>
    </source>
</evidence>
<dbReference type="Proteomes" id="UP000324222">
    <property type="component" value="Unassembled WGS sequence"/>
</dbReference>
<organism evidence="2 3">
    <name type="scientific">Portunus trituberculatus</name>
    <name type="common">Swimming crab</name>
    <name type="synonym">Neptunus trituberculatus</name>
    <dbReference type="NCBI Taxonomy" id="210409"/>
    <lineage>
        <taxon>Eukaryota</taxon>
        <taxon>Metazoa</taxon>
        <taxon>Ecdysozoa</taxon>
        <taxon>Arthropoda</taxon>
        <taxon>Crustacea</taxon>
        <taxon>Multicrustacea</taxon>
        <taxon>Malacostraca</taxon>
        <taxon>Eumalacostraca</taxon>
        <taxon>Eucarida</taxon>
        <taxon>Decapoda</taxon>
        <taxon>Pleocyemata</taxon>
        <taxon>Brachyura</taxon>
        <taxon>Eubrachyura</taxon>
        <taxon>Portunoidea</taxon>
        <taxon>Portunidae</taxon>
        <taxon>Portuninae</taxon>
        <taxon>Portunus</taxon>
    </lineage>
</organism>
<feature type="region of interest" description="Disordered" evidence="1">
    <location>
        <begin position="71"/>
        <end position="113"/>
    </location>
</feature>
<protein>
    <submittedName>
        <fullName evidence="2">Uncharacterized protein</fullName>
    </submittedName>
</protein>
<feature type="compositionally biased region" description="Pro residues" evidence="1">
    <location>
        <begin position="92"/>
        <end position="107"/>
    </location>
</feature>
<keyword evidence="3" id="KW-1185">Reference proteome</keyword>
<proteinExistence type="predicted"/>
<accession>A0A5B7FIV6</accession>
<dbReference type="AlphaFoldDB" id="A0A5B7FIV6"/>